<protein>
    <recommendedName>
        <fullName evidence="4">Apple domain-containing protein</fullName>
    </recommendedName>
</protein>
<dbReference type="EMBL" id="SWKV01000017">
    <property type="protein sequence ID" value="KAF3042084.1"/>
    <property type="molecule type" value="Genomic_DNA"/>
</dbReference>
<feature type="signal peptide" evidence="1">
    <location>
        <begin position="1"/>
        <end position="18"/>
    </location>
</feature>
<evidence type="ECO:0000313" key="2">
    <source>
        <dbReference type="EMBL" id="KAF3042084.1"/>
    </source>
</evidence>
<feature type="chain" id="PRO_5040394480" description="Apple domain-containing protein" evidence="1">
    <location>
        <begin position="19"/>
        <end position="461"/>
    </location>
</feature>
<evidence type="ECO:0000256" key="1">
    <source>
        <dbReference type="SAM" id="SignalP"/>
    </source>
</evidence>
<evidence type="ECO:0000313" key="3">
    <source>
        <dbReference type="Proteomes" id="UP000758155"/>
    </source>
</evidence>
<proteinExistence type="predicted"/>
<dbReference type="OrthoDB" id="5428787at2759"/>
<keyword evidence="1" id="KW-0732">Signal</keyword>
<keyword evidence="3" id="KW-1185">Reference proteome</keyword>
<organism evidence="2 3">
    <name type="scientific">Didymella heteroderae</name>
    <dbReference type="NCBI Taxonomy" id="1769908"/>
    <lineage>
        <taxon>Eukaryota</taxon>
        <taxon>Fungi</taxon>
        <taxon>Dikarya</taxon>
        <taxon>Ascomycota</taxon>
        <taxon>Pezizomycotina</taxon>
        <taxon>Dothideomycetes</taxon>
        <taxon>Pleosporomycetidae</taxon>
        <taxon>Pleosporales</taxon>
        <taxon>Pleosporineae</taxon>
        <taxon>Didymellaceae</taxon>
        <taxon>Didymella</taxon>
    </lineage>
</organism>
<reference evidence="2" key="1">
    <citation type="submission" date="2019-04" db="EMBL/GenBank/DDBJ databases">
        <title>Sequencing of skin fungus with MAO and IRED activity.</title>
        <authorList>
            <person name="Marsaioli A.J."/>
            <person name="Bonatto J.M.C."/>
            <person name="Reis Junior O."/>
        </authorList>
    </citation>
    <scope>NUCLEOTIDE SEQUENCE</scope>
    <source>
        <strain evidence="2">28M1</strain>
    </source>
</reference>
<evidence type="ECO:0008006" key="4">
    <source>
        <dbReference type="Google" id="ProtNLM"/>
    </source>
</evidence>
<name>A0A9P5C308_9PLEO</name>
<sequence length="461" mass="48195">MILALFIAALAAVSTAQCQEVTETVTRCTTSYSEFPLATGSTIETLSTYATITNNMSVTSTTQQTITVTPVATTFTDVVNTTTTVTTTVTSIPAATTISAPLGFFPLINTPTATPTAFIGRHRRALVETRNQHLEKVKRLPETPAGNTGGFIVLPNGQGQSLNRVYPVQVTCRYTVNINRTTTVVVTGLPQTETLVPATATAVSTSTMTATETIIEIEAQPTEYAACQPNNVVSNVPGFNDRRLYFDRIVFTPIDGFPIANSLVVNTTNAVNCCIACQNTPFCAGSFYAPSIRACHLQLTQAAPTSSGPTLPSTTLTPPFPLPSSNTSLPYPTASGAPYPAGNDTLALFPTASGLLASGYSTLIPSATPIPSSTDGGMSILPIAETPVTGTFDQPGAGTCSAGSMSLYVGKVYGQSDFPAEYALSVSNGPCGRMVVDFDPVAPVSVGDLPQAMARRWIAIS</sequence>
<dbReference type="AlphaFoldDB" id="A0A9P5C308"/>
<gene>
    <name evidence="2" type="ORF">E8E12_000312</name>
</gene>
<accession>A0A9P5C308</accession>
<comment type="caution">
    <text evidence="2">The sequence shown here is derived from an EMBL/GenBank/DDBJ whole genome shotgun (WGS) entry which is preliminary data.</text>
</comment>
<dbReference type="Proteomes" id="UP000758155">
    <property type="component" value="Unassembled WGS sequence"/>
</dbReference>